<dbReference type="PANTHER" id="PTHR24099">
    <property type="entry name" value="E3 UBIQUITIN-PROTEIN LIGASE TRIM36-RELATED"/>
    <property type="match status" value="1"/>
</dbReference>
<dbReference type="InterPro" id="IPR003877">
    <property type="entry name" value="SPRY_dom"/>
</dbReference>
<reference evidence="5" key="3">
    <citation type="submission" date="2025-09" db="UniProtKB">
        <authorList>
            <consortium name="Ensembl"/>
        </authorList>
    </citation>
    <scope>IDENTIFICATION</scope>
</reference>
<evidence type="ECO:0000259" key="3">
    <source>
        <dbReference type="PROSITE" id="PS50188"/>
    </source>
</evidence>
<dbReference type="InterPro" id="IPR043136">
    <property type="entry name" value="B30.2/SPRY_sf"/>
</dbReference>
<dbReference type="InterPro" id="IPR050617">
    <property type="entry name" value="E3_ligase_FN3/SPRY"/>
</dbReference>
<dbReference type="InterPro" id="IPR036116">
    <property type="entry name" value="FN3_sf"/>
</dbReference>
<evidence type="ECO:0000259" key="4">
    <source>
        <dbReference type="PROSITE" id="PS50853"/>
    </source>
</evidence>
<evidence type="ECO:0008006" key="7">
    <source>
        <dbReference type="Google" id="ProtNLM"/>
    </source>
</evidence>
<dbReference type="CDD" id="cd00063">
    <property type="entry name" value="FN3"/>
    <property type="match status" value="1"/>
</dbReference>
<feature type="domain" description="B30.2/SPRY" evidence="3">
    <location>
        <begin position="209"/>
        <end position="429"/>
    </location>
</feature>
<dbReference type="InterPro" id="IPR001870">
    <property type="entry name" value="B30.2/SPRY"/>
</dbReference>
<accession>A0AAX7T347</accession>
<dbReference type="Pfam" id="PF00622">
    <property type="entry name" value="SPRY"/>
    <property type="match status" value="1"/>
</dbReference>
<proteinExistence type="predicted"/>
<evidence type="ECO:0000256" key="1">
    <source>
        <dbReference type="ARBA" id="ARBA00023054"/>
    </source>
</evidence>
<dbReference type="Gene3D" id="2.60.120.920">
    <property type="match status" value="1"/>
</dbReference>
<dbReference type="GeneTree" id="ENSGT00940000157979"/>
<keyword evidence="6" id="KW-1185">Reference proteome</keyword>
<name>A0AAX7T347_ASTCA</name>
<dbReference type="PROSITE" id="PS50188">
    <property type="entry name" value="B302_SPRY"/>
    <property type="match status" value="1"/>
</dbReference>
<feature type="region of interest" description="Disordered" evidence="2">
    <location>
        <begin position="247"/>
        <end position="286"/>
    </location>
</feature>
<dbReference type="Ensembl" id="ENSACLT00000043043.1">
    <property type="protein sequence ID" value="ENSACLP00000051299.1"/>
    <property type="gene ID" value="ENSACLG00000019480.2"/>
</dbReference>
<reference evidence="5" key="2">
    <citation type="submission" date="2025-08" db="UniProtKB">
        <authorList>
            <consortium name="Ensembl"/>
        </authorList>
    </citation>
    <scope>IDENTIFICATION</scope>
</reference>
<evidence type="ECO:0000313" key="6">
    <source>
        <dbReference type="Proteomes" id="UP000265100"/>
    </source>
</evidence>
<dbReference type="InterPro" id="IPR013320">
    <property type="entry name" value="ConA-like_dom_sf"/>
</dbReference>
<dbReference type="Proteomes" id="UP000265100">
    <property type="component" value="Chromosome 7"/>
</dbReference>
<dbReference type="SUPFAM" id="SSF49899">
    <property type="entry name" value="Concanavalin A-like lectins/glucanases"/>
    <property type="match status" value="1"/>
</dbReference>
<feature type="domain" description="Fibronectin type-III" evidence="4">
    <location>
        <begin position="115"/>
        <end position="227"/>
    </location>
</feature>
<dbReference type="PRINTS" id="PR01407">
    <property type="entry name" value="BUTYPHLNCDUF"/>
</dbReference>
<organism evidence="5 6">
    <name type="scientific">Astatotilapia calliptera</name>
    <name type="common">Eastern happy</name>
    <name type="synonym">Chromis callipterus</name>
    <dbReference type="NCBI Taxonomy" id="8154"/>
    <lineage>
        <taxon>Eukaryota</taxon>
        <taxon>Metazoa</taxon>
        <taxon>Chordata</taxon>
        <taxon>Craniata</taxon>
        <taxon>Vertebrata</taxon>
        <taxon>Euteleostomi</taxon>
        <taxon>Actinopterygii</taxon>
        <taxon>Neopterygii</taxon>
        <taxon>Teleostei</taxon>
        <taxon>Neoteleostei</taxon>
        <taxon>Acanthomorphata</taxon>
        <taxon>Ovalentaria</taxon>
        <taxon>Cichlomorphae</taxon>
        <taxon>Cichliformes</taxon>
        <taxon>Cichlidae</taxon>
        <taxon>African cichlids</taxon>
        <taxon>Pseudocrenilabrinae</taxon>
        <taxon>Haplochromini</taxon>
        <taxon>Astatotilapia</taxon>
    </lineage>
</organism>
<protein>
    <recommendedName>
        <fullName evidence="7">Fibronectin type III and SPRY domain containing 1-like</fullName>
    </recommendedName>
</protein>
<sequence length="445" mass="49316">MDAQKEALRRIISTLASKNEELQNFLEAVDHTLTGLQVSSLIKGKFALVSCEELLDFANQTLTINTEEEFLAVRVTMAPAFRLTTRPAVSDNMSQFTVDFSAERAGLQRLHFLPVPRAPQIDASSCVVRDNTITVTWRPPGEADSGGDSSSRPIERYDLEYRKTDRDSTLRVAGEACWEKVCDIIEPQVTISGLKFDSRFIAIRVRARNKAAAGEFSEPIAIETTAYNFSFDASTAHAELKVQGDTVTWEPQGVKGHDPRLRGKENKSSRSATPSPNKTAASRGGRDRFAGESYTVLGDEEMTNGCHYWELRPLADWKSFSVGVAYRGSLGRFDQLGKGTGSWCLHASQWLQSSLAAKHNNRAKTLDWPLPHRIGIYCDYDNGDLLFIDVDHLRLVHAFKTKFSQPLVPAFTVWCGGITIATGLQVPSFMGNFLTTNRSLSSLSP</sequence>
<dbReference type="InterPro" id="IPR003879">
    <property type="entry name" value="Butyrophylin_SPRY"/>
</dbReference>
<dbReference type="InterPro" id="IPR013783">
    <property type="entry name" value="Ig-like_fold"/>
</dbReference>
<dbReference type="SUPFAM" id="SSF49265">
    <property type="entry name" value="Fibronectin type III"/>
    <property type="match status" value="1"/>
</dbReference>
<evidence type="ECO:0000313" key="5">
    <source>
        <dbReference type="Ensembl" id="ENSACLP00000051299.1"/>
    </source>
</evidence>
<dbReference type="SMART" id="SM00449">
    <property type="entry name" value="SPRY"/>
    <property type="match status" value="1"/>
</dbReference>
<dbReference type="PROSITE" id="PS50853">
    <property type="entry name" value="FN3"/>
    <property type="match status" value="1"/>
</dbReference>
<dbReference type="PANTHER" id="PTHR24099:SF8">
    <property type="entry name" value="FSD1-LIKE PROTEIN"/>
    <property type="match status" value="1"/>
</dbReference>
<reference evidence="5" key="1">
    <citation type="submission" date="2018-05" db="EMBL/GenBank/DDBJ databases">
        <authorList>
            <person name="Datahose"/>
        </authorList>
    </citation>
    <scope>NUCLEOTIDE SEQUENCE</scope>
</reference>
<evidence type="ECO:0000256" key="2">
    <source>
        <dbReference type="SAM" id="MobiDB-lite"/>
    </source>
</evidence>
<dbReference type="AlphaFoldDB" id="A0AAX7T347"/>
<keyword evidence="1" id="KW-0175">Coiled coil</keyword>
<feature type="compositionally biased region" description="Basic and acidic residues" evidence="2">
    <location>
        <begin position="255"/>
        <end position="268"/>
    </location>
</feature>
<dbReference type="SMART" id="SM00060">
    <property type="entry name" value="FN3"/>
    <property type="match status" value="1"/>
</dbReference>
<dbReference type="Gene3D" id="2.60.40.10">
    <property type="entry name" value="Immunoglobulins"/>
    <property type="match status" value="1"/>
</dbReference>
<feature type="compositionally biased region" description="Polar residues" evidence="2">
    <location>
        <begin position="269"/>
        <end position="280"/>
    </location>
</feature>
<dbReference type="InterPro" id="IPR003961">
    <property type="entry name" value="FN3_dom"/>
</dbReference>
<dbReference type="Pfam" id="PF00041">
    <property type="entry name" value="fn3"/>
    <property type="match status" value="1"/>
</dbReference>